<keyword evidence="3" id="KW-1185">Reference proteome</keyword>
<evidence type="ECO:0000313" key="3">
    <source>
        <dbReference type="Proteomes" id="UP000015453"/>
    </source>
</evidence>
<dbReference type="AlphaFoldDB" id="S8EE91"/>
<evidence type="ECO:0000313" key="2">
    <source>
        <dbReference type="EMBL" id="EPS70832.1"/>
    </source>
</evidence>
<proteinExistence type="predicted"/>
<sequence length="177" mass="18527">MAPKLTAILIVAFSFLFQQTLAEVICEELPTDLCAFAIASSGKRCVLENTVNGGGESEFTCETSPVVVESLPGYIETDQCVAACGADRNFVGISSDAFLSPSFTSSLCADECFQNCPNIVDLYVDLAAAEGVNLPDLCRMQKENPHRSMLAVLSSNGAAGLDASSPASAPVTSQPGY</sequence>
<organism evidence="2 3">
    <name type="scientific">Genlisea aurea</name>
    <dbReference type="NCBI Taxonomy" id="192259"/>
    <lineage>
        <taxon>Eukaryota</taxon>
        <taxon>Viridiplantae</taxon>
        <taxon>Streptophyta</taxon>
        <taxon>Embryophyta</taxon>
        <taxon>Tracheophyta</taxon>
        <taxon>Spermatophyta</taxon>
        <taxon>Magnoliopsida</taxon>
        <taxon>eudicotyledons</taxon>
        <taxon>Gunneridae</taxon>
        <taxon>Pentapetalae</taxon>
        <taxon>asterids</taxon>
        <taxon>lamiids</taxon>
        <taxon>Lamiales</taxon>
        <taxon>Lentibulariaceae</taxon>
        <taxon>Genlisea</taxon>
    </lineage>
</organism>
<keyword evidence="1" id="KW-0732">Signal</keyword>
<name>S8EE91_9LAMI</name>
<gene>
    <name evidence="2" type="ORF">M569_03929</name>
</gene>
<evidence type="ECO:0008006" key="4">
    <source>
        <dbReference type="Google" id="ProtNLM"/>
    </source>
</evidence>
<accession>S8EE91</accession>
<feature type="signal peptide" evidence="1">
    <location>
        <begin position="1"/>
        <end position="22"/>
    </location>
</feature>
<dbReference type="PANTHER" id="PTHR33649:SF4">
    <property type="entry name" value="PAR1 PROTEIN"/>
    <property type="match status" value="1"/>
</dbReference>
<dbReference type="Proteomes" id="UP000015453">
    <property type="component" value="Unassembled WGS sequence"/>
</dbReference>
<protein>
    <recommendedName>
        <fullName evidence="4">PAR1 protein</fullName>
    </recommendedName>
</protein>
<dbReference type="EMBL" id="AUSU01001517">
    <property type="protein sequence ID" value="EPS70832.1"/>
    <property type="molecule type" value="Genomic_DNA"/>
</dbReference>
<comment type="caution">
    <text evidence="2">The sequence shown here is derived from an EMBL/GenBank/DDBJ whole genome shotgun (WGS) entry which is preliminary data.</text>
</comment>
<evidence type="ECO:0000256" key="1">
    <source>
        <dbReference type="SAM" id="SignalP"/>
    </source>
</evidence>
<feature type="chain" id="PRO_5004563004" description="PAR1 protein" evidence="1">
    <location>
        <begin position="23"/>
        <end position="177"/>
    </location>
</feature>
<dbReference type="OrthoDB" id="867840at2759"/>
<dbReference type="Pfam" id="PF06521">
    <property type="entry name" value="PAR1"/>
    <property type="match status" value="1"/>
</dbReference>
<dbReference type="InterPro" id="IPR009489">
    <property type="entry name" value="PAR1"/>
</dbReference>
<dbReference type="PANTHER" id="PTHR33649">
    <property type="entry name" value="PAR1 PROTEIN"/>
    <property type="match status" value="1"/>
</dbReference>
<reference evidence="2 3" key="1">
    <citation type="journal article" date="2013" name="BMC Genomics">
        <title>The miniature genome of a carnivorous plant Genlisea aurea contains a low number of genes and short non-coding sequences.</title>
        <authorList>
            <person name="Leushkin E.V."/>
            <person name="Sutormin R.A."/>
            <person name="Nabieva E.R."/>
            <person name="Penin A.A."/>
            <person name="Kondrashov A.S."/>
            <person name="Logacheva M.D."/>
        </authorList>
    </citation>
    <scope>NUCLEOTIDE SEQUENCE [LARGE SCALE GENOMIC DNA]</scope>
</reference>